<dbReference type="AlphaFoldDB" id="A0A8J6GPK6"/>
<dbReference type="Pfam" id="PF15236">
    <property type="entry name" value="CCDC66"/>
    <property type="match status" value="1"/>
</dbReference>
<accession>A0A8J6GPK6</accession>
<comment type="caution">
    <text evidence="3">The sequence shown here is derived from an EMBL/GenBank/DDBJ whole genome shotgun (WGS) entry which is preliminary data.</text>
</comment>
<dbReference type="EMBL" id="JAATJU010021187">
    <property type="protein sequence ID" value="KAH0514498.1"/>
    <property type="molecule type" value="Genomic_DNA"/>
</dbReference>
<protein>
    <submittedName>
        <fullName evidence="3">Coiled-coil domain-containing protein 66</fullName>
    </submittedName>
</protein>
<dbReference type="Proteomes" id="UP000710432">
    <property type="component" value="Unassembled WGS sequence"/>
</dbReference>
<organism evidence="3 4">
    <name type="scientific">Microtus ochrogaster</name>
    <name type="common">Prairie vole</name>
    <dbReference type="NCBI Taxonomy" id="79684"/>
    <lineage>
        <taxon>Eukaryota</taxon>
        <taxon>Metazoa</taxon>
        <taxon>Chordata</taxon>
        <taxon>Craniata</taxon>
        <taxon>Vertebrata</taxon>
        <taxon>Euteleostomi</taxon>
        <taxon>Mammalia</taxon>
        <taxon>Eutheria</taxon>
        <taxon>Euarchontoglires</taxon>
        <taxon>Glires</taxon>
        <taxon>Rodentia</taxon>
        <taxon>Myomorpha</taxon>
        <taxon>Muroidea</taxon>
        <taxon>Cricetidae</taxon>
        <taxon>Arvicolinae</taxon>
        <taxon>Microtus</taxon>
    </lineage>
</organism>
<dbReference type="PANTHER" id="PTHR22736">
    <property type="entry name" value="COILED-COIL DOMAIN-CONTAINING PROTEIN 66"/>
    <property type="match status" value="1"/>
</dbReference>
<gene>
    <name evidence="3" type="ORF">LTLLF_135330</name>
</gene>
<dbReference type="GO" id="GO:0005874">
    <property type="term" value="C:microtubule"/>
    <property type="evidence" value="ECO:0007669"/>
    <property type="project" value="TreeGrafter"/>
</dbReference>
<feature type="compositionally biased region" description="Basic and acidic residues" evidence="1">
    <location>
        <begin position="194"/>
        <end position="227"/>
    </location>
</feature>
<proteinExistence type="predicted"/>
<name>A0A8J6GPK6_MICOH</name>
<dbReference type="GO" id="GO:0060271">
    <property type="term" value="P:cilium assembly"/>
    <property type="evidence" value="ECO:0007669"/>
    <property type="project" value="TreeGrafter"/>
</dbReference>
<dbReference type="GO" id="GO:0005929">
    <property type="term" value="C:cilium"/>
    <property type="evidence" value="ECO:0007669"/>
    <property type="project" value="TreeGrafter"/>
</dbReference>
<reference evidence="3" key="1">
    <citation type="submission" date="2020-03" db="EMBL/GenBank/DDBJ databases">
        <title>Studies in the Genomics of Life Span.</title>
        <authorList>
            <person name="Glass D."/>
        </authorList>
    </citation>
    <scope>NUCLEOTIDE SEQUENCE</scope>
    <source>
        <strain evidence="3">LTLLF</strain>
        <tissue evidence="3">Muscle</tissue>
    </source>
</reference>
<evidence type="ECO:0000313" key="3">
    <source>
        <dbReference type="EMBL" id="KAH0514498.1"/>
    </source>
</evidence>
<feature type="domain" description="CCDC66" evidence="2">
    <location>
        <begin position="136"/>
        <end position="228"/>
    </location>
</feature>
<dbReference type="InterPro" id="IPR040467">
    <property type="entry name" value="CCDC66_dom"/>
</dbReference>
<dbReference type="InterPro" id="IPR039183">
    <property type="entry name" value="CCD66"/>
</dbReference>
<dbReference type="PANTHER" id="PTHR22736:SF2">
    <property type="entry name" value="COILED-COIL DOMAIN-CONTAINING PROTEIN 66"/>
    <property type="match status" value="1"/>
</dbReference>
<dbReference type="GO" id="GO:0001917">
    <property type="term" value="C:photoreceptor inner segment"/>
    <property type="evidence" value="ECO:0007669"/>
    <property type="project" value="TreeGrafter"/>
</dbReference>
<evidence type="ECO:0000313" key="4">
    <source>
        <dbReference type="Proteomes" id="UP000710432"/>
    </source>
</evidence>
<evidence type="ECO:0000259" key="2">
    <source>
        <dbReference type="Pfam" id="PF15236"/>
    </source>
</evidence>
<dbReference type="GO" id="GO:0008017">
    <property type="term" value="F:microtubule binding"/>
    <property type="evidence" value="ECO:0007669"/>
    <property type="project" value="TreeGrafter"/>
</dbReference>
<evidence type="ECO:0000256" key="1">
    <source>
        <dbReference type="SAM" id="MobiDB-lite"/>
    </source>
</evidence>
<sequence length="233" mass="27530">MAIENEWKPADIFSTLGEREHDRSLLEARRVQWKQELDEQVALKKKEKEASQKWNDPWKKSEIECEKLHTLNQSKGEEHDRWAVHLDSLKSHAGSQSQLSCQRTHQPLESCCVSPDTQELADVHSVYTPSLAIQLEPSEEQRAKPVTDMTVSYSQKTNFLHSMTVLLDPAQTEEREKRRHKQLEHQKAIMAQVEENRRKKQQEEGQRKKEEQEEEQRLALEQEEMQRHTKRTF</sequence>
<feature type="region of interest" description="Disordered" evidence="1">
    <location>
        <begin position="170"/>
        <end position="233"/>
    </location>
</feature>